<feature type="non-terminal residue" evidence="1">
    <location>
        <position position="1"/>
    </location>
</feature>
<name>A0A2C6KMC8_9APIC</name>
<evidence type="ECO:0000313" key="2">
    <source>
        <dbReference type="Proteomes" id="UP000221165"/>
    </source>
</evidence>
<reference evidence="1 2" key="1">
    <citation type="journal article" date="2017" name="Int. J. Parasitol.">
        <title>The genome of the protozoan parasite Cystoisospora suis and a reverse vaccinology approach to identify vaccine candidates.</title>
        <authorList>
            <person name="Palmieri N."/>
            <person name="Shrestha A."/>
            <person name="Ruttkowski B."/>
            <person name="Beck T."/>
            <person name="Vogl C."/>
            <person name="Tomley F."/>
            <person name="Blake D.P."/>
            <person name="Joachim A."/>
        </authorList>
    </citation>
    <scope>NUCLEOTIDE SEQUENCE [LARGE SCALE GENOMIC DNA]</scope>
    <source>
        <strain evidence="1 2">Wien I</strain>
    </source>
</reference>
<dbReference type="RefSeq" id="XP_067923311.1">
    <property type="nucleotide sequence ID" value="XM_068064713.1"/>
</dbReference>
<feature type="non-terminal residue" evidence="1">
    <location>
        <position position="71"/>
    </location>
</feature>
<dbReference type="Proteomes" id="UP000221165">
    <property type="component" value="Unassembled WGS sequence"/>
</dbReference>
<dbReference type="AlphaFoldDB" id="A0A2C6KMC8"/>
<evidence type="ECO:0000313" key="1">
    <source>
        <dbReference type="EMBL" id="PHJ21630.1"/>
    </source>
</evidence>
<dbReference type="EMBL" id="MIGC01002130">
    <property type="protein sequence ID" value="PHJ21630.1"/>
    <property type="molecule type" value="Genomic_DNA"/>
</dbReference>
<accession>A0A2C6KMC8</accession>
<protein>
    <submittedName>
        <fullName evidence="1">Uncharacterized protein</fullName>
    </submittedName>
</protein>
<gene>
    <name evidence="1" type="ORF">CSUI_004524</name>
</gene>
<dbReference type="VEuPathDB" id="ToxoDB:CSUI_004524"/>
<organism evidence="1 2">
    <name type="scientific">Cystoisospora suis</name>
    <dbReference type="NCBI Taxonomy" id="483139"/>
    <lineage>
        <taxon>Eukaryota</taxon>
        <taxon>Sar</taxon>
        <taxon>Alveolata</taxon>
        <taxon>Apicomplexa</taxon>
        <taxon>Conoidasida</taxon>
        <taxon>Coccidia</taxon>
        <taxon>Eucoccidiorida</taxon>
        <taxon>Eimeriorina</taxon>
        <taxon>Sarcocystidae</taxon>
        <taxon>Cystoisospora</taxon>
    </lineage>
</organism>
<dbReference type="GeneID" id="94427924"/>
<keyword evidence="2" id="KW-1185">Reference proteome</keyword>
<comment type="caution">
    <text evidence="1">The sequence shown here is derived from an EMBL/GenBank/DDBJ whole genome shotgun (WGS) entry which is preliminary data.</text>
</comment>
<proteinExistence type="predicted"/>
<sequence length="71" mass="8070">PNRGIPALGPSQTITRSFWGILVLALPLGTQSLLNPEHSFRHRILFVLFLHHTCISSFHSSTFWHLSFPHP</sequence>